<comment type="caution">
    <text evidence="2">The sequence shown here is derived from an EMBL/GenBank/DDBJ whole genome shotgun (WGS) entry which is preliminary data.</text>
</comment>
<dbReference type="Proteomes" id="UP001363010">
    <property type="component" value="Unassembled WGS sequence"/>
</dbReference>
<protein>
    <submittedName>
        <fullName evidence="2">Transposase</fullName>
    </submittedName>
</protein>
<dbReference type="Pfam" id="PF02371">
    <property type="entry name" value="Transposase_20"/>
    <property type="match status" value="1"/>
</dbReference>
<evidence type="ECO:0000259" key="1">
    <source>
        <dbReference type="Pfam" id="PF02371"/>
    </source>
</evidence>
<dbReference type="InterPro" id="IPR003346">
    <property type="entry name" value="Transposase_20"/>
</dbReference>
<reference evidence="2 3" key="1">
    <citation type="submission" date="2024-03" db="EMBL/GenBank/DDBJ databases">
        <title>Novel species of the genus Variovorax.</title>
        <authorList>
            <person name="Liu Q."/>
            <person name="Xin Y.-H."/>
        </authorList>
    </citation>
    <scope>NUCLEOTIDE SEQUENCE [LARGE SCALE GENOMIC DNA]</scope>
    <source>
        <strain evidence="2 3">KACC 18501</strain>
    </source>
</reference>
<organism evidence="2 3">
    <name type="scientific">Variovorax humicola</name>
    <dbReference type="NCBI Taxonomy" id="1769758"/>
    <lineage>
        <taxon>Bacteria</taxon>
        <taxon>Pseudomonadati</taxon>
        <taxon>Pseudomonadota</taxon>
        <taxon>Betaproteobacteria</taxon>
        <taxon>Burkholderiales</taxon>
        <taxon>Comamonadaceae</taxon>
        <taxon>Variovorax</taxon>
    </lineage>
</organism>
<sequence length="251" mass="28767">MLLRHHRGERVWSVLYEPTPEDEDARRTHRELGRLTQERTSHTNRISSLLVLHNLRPNVIIGGRDWARWWERHCEQVPPILRAEIERESARLTLVKQQVKAMEVERRQEMANGKQPLVAQLVLLRAIGPKGAWVLVKEVFGWRRFANRRELAGCLGLAPTPYASGSSQIEQGISKAGNKRARALLVEQAWSWLRWQPGSALTEWFNRRFAAGGKRMRRVGIVALARKLAIALWRYLQYGEIPAGASLKPAA</sequence>
<evidence type="ECO:0000313" key="2">
    <source>
        <dbReference type="EMBL" id="MEJ8826803.1"/>
    </source>
</evidence>
<name>A0ABU8WBB1_9BURK</name>
<dbReference type="PANTHER" id="PTHR33055">
    <property type="entry name" value="TRANSPOSASE FOR INSERTION SEQUENCE ELEMENT IS1111A"/>
    <property type="match status" value="1"/>
</dbReference>
<gene>
    <name evidence="2" type="ORF">WKW80_33175</name>
</gene>
<dbReference type="EMBL" id="JBBKZV010000041">
    <property type="protein sequence ID" value="MEJ8826803.1"/>
    <property type="molecule type" value="Genomic_DNA"/>
</dbReference>
<proteinExistence type="predicted"/>
<keyword evidence="3" id="KW-1185">Reference proteome</keyword>
<evidence type="ECO:0000313" key="3">
    <source>
        <dbReference type="Proteomes" id="UP001363010"/>
    </source>
</evidence>
<dbReference type="PANTHER" id="PTHR33055:SF3">
    <property type="entry name" value="PUTATIVE TRANSPOSASE FOR IS117-RELATED"/>
    <property type="match status" value="1"/>
</dbReference>
<dbReference type="InterPro" id="IPR047650">
    <property type="entry name" value="Transpos_IS110"/>
</dbReference>
<feature type="domain" description="Transposase IS116/IS110/IS902 C-terminal" evidence="1">
    <location>
        <begin position="126"/>
        <end position="198"/>
    </location>
</feature>
<accession>A0ABU8WBB1</accession>